<proteinExistence type="predicted"/>
<organism evidence="1 2">
    <name type="scientific">Oricola thermophila</name>
    <dbReference type="NCBI Taxonomy" id="2742145"/>
    <lineage>
        <taxon>Bacteria</taxon>
        <taxon>Pseudomonadati</taxon>
        <taxon>Pseudomonadota</taxon>
        <taxon>Alphaproteobacteria</taxon>
        <taxon>Hyphomicrobiales</taxon>
        <taxon>Ahrensiaceae</taxon>
        <taxon>Oricola</taxon>
    </lineage>
</organism>
<evidence type="ECO:0000313" key="1">
    <source>
        <dbReference type="EMBL" id="QKV18919.1"/>
    </source>
</evidence>
<name>A0A6N1VID9_9HYPH</name>
<keyword evidence="2" id="KW-1185">Reference proteome</keyword>
<accession>A0A6N1VID9</accession>
<dbReference type="Pfam" id="PF19596">
    <property type="entry name" value="DUF6101"/>
    <property type="match status" value="1"/>
</dbReference>
<dbReference type="AlphaFoldDB" id="A0A6N1VID9"/>
<dbReference type="Proteomes" id="UP000509367">
    <property type="component" value="Chromosome"/>
</dbReference>
<dbReference type="InterPro" id="IPR046083">
    <property type="entry name" value="DUF6101"/>
</dbReference>
<dbReference type="EMBL" id="CP054836">
    <property type="protein sequence ID" value="QKV18919.1"/>
    <property type="molecule type" value="Genomic_DNA"/>
</dbReference>
<gene>
    <name evidence="1" type="ORF">HTY61_10885</name>
</gene>
<reference evidence="1 2" key="1">
    <citation type="submission" date="2020-06" db="EMBL/GenBank/DDBJ databases">
        <title>Oricola thermophila sp. nov. isolated from a tidal sediments.</title>
        <authorList>
            <person name="Kwon K.K."/>
            <person name="Yang S.-H."/>
            <person name="Park M.-J."/>
        </authorList>
    </citation>
    <scope>NUCLEOTIDE SEQUENCE [LARGE SCALE GENOMIC DNA]</scope>
    <source>
        <strain evidence="1 2">MEBiC13590</strain>
    </source>
</reference>
<protein>
    <submittedName>
        <fullName evidence="1">Uncharacterized protein</fullName>
    </submittedName>
</protein>
<dbReference type="KEGG" id="orm:HTY61_10885"/>
<sequence length="187" mass="21087">MASGAQPVWAGHEFRLDPNRLPQKLVYATRTETGDVHITVDQNGCVLKRKLEVSGLPLNIALPVNVFDGVAARAIYTGPESVMVTLELMHHDPELCVPLFVGHDLEGIARDWQQWSELLGLPMLMVDEDGVVRTLDESAQRVIRDKSHPRRHHAMFAERRPRFLARRRMGTLGVRMVLDGVEIIARD</sequence>
<dbReference type="RefSeq" id="WP_175276812.1">
    <property type="nucleotide sequence ID" value="NZ_CP054836.1"/>
</dbReference>
<evidence type="ECO:0000313" key="2">
    <source>
        <dbReference type="Proteomes" id="UP000509367"/>
    </source>
</evidence>